<keyword evidence="6" id="KW-1185">Reference proteome</keyword>
<evidence type="ECO:0000256" key="2">
    <source>
        <dbReference type="ARBA" id="ARBA00022703"/>
    </source>
</evidence>
<dbReference type="GeneID" id="63818906"/>
<dbReference type="InterPro" id="IPR050452">
    <property type="entry name" value="Metacaspase"/>
</dbReference>
<sequence length="317" mass="35860">MTVTIRRAPVRRALSVAVRYKPLGRIDQELVLEGTHHDPRVLRKLLIDLFGYREQDIRILMDDDSGQHMCPTKKNIIKSMHELVADAQPGDHFVFHFSGHGSQVRNLDGTEKDGMDEVIWPFDIQYRSDEDCDNYIIDDLIHDILVKHIPAGAHFMMVFDCCHSGTAADLPYTSDECESLASPVSMYKPQFDRLKSIRLAGTDHEASRLGQHKSIRDKVHVPHTVDVTSWSACEDDQVTYGDKKHGGLFVYALNKALRANPTATHAEVFHSVRHIIKNIVAGINRRRPERHYAIPSPELCAEEELDSIADAPVIDNV</sequence>
<keyword evidence="2" id="KW-0053">Apoptosis</keyword>
<protein>
    <recommendedName>
        <fullName evidence="4">Peptidase C14 caspase domain-containing protein</fullName>
    </recommendedName>
</protein>
<dbReference type="Pfam" id="PF00656">
    <property type="entry name" value="Peptidase_C14"/>
    <property type="match status" value="1"/>
</dbReference>
<evidence type="ECO:0000259" key="4">
    <source>
        <dbReference type="Pfam" id="PF00656"/>
    </source>
</evidence>
<gene>
    <name evidence="5" type="ORF">LAESUDRAFT_296402</name>
</gene>
<organism evidence="5 6">
    <name type="scientific">Laetiporus sulphureus 93-53</name>
    <dbReference type="NCBI Taxonomy" id="1314785"/>
    <lineage>
        <taxon>Eukaryota</taxon>
        <taxon>Fungi</taxon>
        <taxon>Dikarya</taxon>
        <taxon>Basidiomycota</taxon>
        <taxon>Agaricomycotina</taxon>
        <taxon>Agaricomycetes</taxon>
        <taxon>Polyporales</taxon>
        <taxon>Laetiporus</taxon>
    </lineage>
</organism>
<keyword evidence="3" id="KW-0788">Thiol protease</keyword>
<dbReference type="GO" id="GO:0006508">
    <property type="term" value="P:proteolysis"/>
    <property type="evidence" value="ECO:0007669"/>
    <property type="project" value="InterPro"/>
</dbReference>
<accession>A0A165DB75</accession>
<dbReference type="GO" id="GO:0004197">
    <property type="term" value="F:cysteine-type endopeptidase activity"/>
    <property type="evidence" value="ECO:0007669"/>
    <property type="project" value="InterPro"/>
</dbReference>
<dbReference type="RefSeq" id="XP_040762211.1">
    <property type="nucleotide sequence ID" value="XM_040901875.1"/>
</dbReference>
<dbReference type="OrthoDB" id="3223806at2759"/>
<proteinExistence type="inferred from homology"/>
<dbReference type="InterPro" id="IPR029030">
    <property type="entry name" value="Caspase-like_dom_sf"/>
</dbReference>
<dbReference type="STRING" id="1314785.A0A165DB75"/>
<dbReference type="InterPro" id="IPR011600">
    <property type="entry name" value="Pept_C14_caspase"/>
</dbReference>
<dbReference type="PANTHER" id="PTHR48104">
    <property type="entry name" value="METACASPASE-4"/>
    <property type="match status" value="1"/>
</dbReference>
<reference evidence="5 6" key="1">
    <citation type="journal article" date="2016" name="Mol. Biol. Evol.">
        <title>Comparative Genomics of Early-Diverging Mushroom-Forming Fungi Provides Insights into the Origins of Lignocellulose Decay Capabilities.</title>
        <authorList>
            <person name="Nagy L.G."/>
            <person name="Riley R."/>
            <person name="Tritt A."/>
            <person name="Adam C."/>
            <person name="Daum C."/>
            <person name="Floudas D."/>
            <person name="Sun H."/>
            <person name="Yadav J.S."/>
            <person name="Pangilinan J."/>
            <person name="Larsson K.H."/>
            <person name="Matsuura K."/>
            <person name="Barry K."/>
            <person name="Labutti K."/>
            <person name="Kuo R."/>
            <person name="Ohm R.A."/>
            <person name="Bhattacharya S.S."/>
            <person name="Shirouzu T."/>
            <person name="Yoshinaga Y."/>
            <person name="Martin F.M."/>
            <person name="Grigoriev I.V."/>
            <person name="Hibbett D.S."/>
        </authorList>
    </citation>
    <scope>NUCLEOTIDE SEQUENCE [LARGE SCALE GENOMIC DNA]</scope>
    <source>
        <strain evidence="5 6">93-53</strain>
    </source>
</reference>
<dbReference type="InParanoid" id="A0A165DB75"/>
<comment type="similarity">
    <text evidence="1">Belongs to the peptidase C14B family.</text>
</comment>
<evidence type="ECO:0000313" key="6">
    <source>
        <dbReference type="Proteomes" id="UP000076871"/>
    </source>
</evidence>
<dbReference type="AlphaFoldDB" id="A0A165DB75"/>
<name>A0A165DB75_9APHY</name>
<feature type="domain" description="Peptidase C14 caspase" evidence="4">
    <location>
        <begin position="30"/>
        <end position="277"/>
    </location>
</feature>
<dbReference type="PANTHER" id="PTHR48104:SF30">
    <property type="entry name" value="METACASPASE-1"/>
    <property type="match status" value="1"/>
</dbReference>
<dbReference type="Gene3D" id="3.40.50.12660">
    <property type="match status" value="1"/>
</dbReference>
<evidence type="ECO:0000313" key="5">
    <source>
        <dbReference type="EMBL" id="KZT04471.1"/>
    </source>
</evidence>
<dbReference type="GO" id="GO:0005737">
    <property type="term" value="C:cytoplasm"/>
    <property type="evidence" value="ECO:0007669"/>
    <property type="project" value="TreeGrafter"/>
</dbReference>
<dbReference type="GO" id="GO:0006915">
    <property type="term" value="P:apoptotic process"/>
    <property type="evidence" value="ECO:0007669"/>
    <property type="project" value="UniProtKB-KW"/>
</dbReference>
<evidence type="ECO:0000256" key="3">
    <source>
        <dbReference type="ARBA" id="ARBA00022807"/>
    </source>
</evidence>
<dbReference type="SUPFAM" id="SSF52129">
    <property type="entry name" value="Caspase-like"/>
    <property type="match status" value="1"/>
</dbReference>
<dbReference type="EMBL" id="KV427636">
    <property type="protein sequence ID" value="KZT04471.1"/>
    <property type="molecule type" value="Genomic_DNA"/>
</dbReference>
<keyword evidence="3" id="KW-0645">Protease</keyword>
<evidence type="ECO:0000256" key="1">
    <source>
        <dbReference type="ARBA" id="ARBA00009005"/>
    </source>
</evidence>
<keyword evidence="3" id="KW-0378">Hydrolase</keyword>
<dbReference type="Proteomes" id="UP000076871">
    <property type="component" value="Unassembled WGS sequence"/>
</dbReference>